<name>A0AAW9NY10_9BACL</name>
<reference evidence="3 4" key="1">
    <citation type="submission" date="2023-03" db="EMBL/GenBank/DDBJ databases">
        <title>Bacillus Genome Sequencing.</title>
        <authorList>
            <person name="Dunlap C."/>
        </authorList>
    </citation>
    <scope>NUCLEOTIDE SEQUENCE [LARGE SCALE GENOMIC DNA]</scope>
    <source>
        <strain evidence="3 4">B-59205</strain>
    </source>
</reference>
<proteinExistence type="predicted"/>
<protein>
    <submittedName>
        <fullName evidence="3">Uncharacterized protein</fullName>
    </submittedName>
</protein>
<comment type="caution">
    <text evidence="3">The sequence shown here is derived from an EMBL/GenBank/DDBJ whole genome shotgun (WGS) entry which is preliminary data.</text>
</comment>
<dbReference type="Proteomes" id="UP001344888">
    <property type="component" value="Unassembled WGS sequence"/>
</dbReference>
<organism evidence="3 4">
    <name type="scientific">Metasolibacillus meyeri</name>
    <dbReference type="NCBI Taxonomy" id="1071052"/>
    <lineage>
        <taxon>Bacteria</taxon>
        <taxon>Bacillati</taxon>
        <taxon>Bacillota</taxon>
        <taxon>Bacilli</taxon>
        <taxon>Bacillales</taxon>
        <taxon>Caryophanaceae</taxon>
        <taxon>Metasolibacillus</taxon>
    </lineage>
</organism>
<feature type="region of interest" description="Disordered" evidence="2">
    <location>
        <begin position="109"/>
        <end position="148"/>
    </location>
</feature>
<keyword evidence="4" id="KW-1185">Reference proteome</keyword>
<sequence length="148" mass="17245">MQIKGKAFTDSNLIIKEEEQLKRKQELERELKKQQKMEEQLKREAEAAKKRMEAEQEALKIQMICLKIAGRIIAGDKVSTKDHQYLVKHDPKLYGKALMMRVIKEEPKEYKQLSEEEERNNPLSKSSTNSEVTSDMNEIVTPTVDIQI</sequence>
<feature type="compositionally biased region" description="Polar residues" evidence="2">
    <location>
        <begin position="121"/>
        <end position="136"/>
    </location>
</feature>
<evidence type="ECO:0000313" key="3">
    <source>
        <dbReference type="EMBL" id="MEC1180481.1"/>
    </source>
</evidence>
<accession>A0AAW9NY10</accession>
<evidence type="ECO:0000313" key="4">
    <source>
        <dbReference type="Proteomes" id="UP001344888"/>
    </source>
</evidence>
<feature type="coiled-coil region" evidence="1">
    <location>
        <begin position="14"/>
        <end position="62"/>
    </location>
</feature>
<evidence type="ECO:0000256" key="1">
    <source>
        <dbReference type="SAM" id="Coils"/>
    </source>
</evidence>
<dbReference type="EMBL" id="JARSFG010000030">
    <property type="protein sequence ID" value="MEC1180481.1"/>
    <property type="molecule type" value="Genomic_DNA"/>
</dbReference>
<evidence type="ECO:0000256" key="2">
    <source>
        <dbReference type="SAM" id="MobiDB-lite"/>
    </source>
</evidence>
<keyword evidence="1" id="KW-0175">Coiled coil</keyword>
<dbReference type="AlphaFoldDB" id="A0AAW9NY10"/>
<dbReference type="RefSeq" id="WP_326125020.1">
    <property type="nucleotide sequence ID" value="NZ_JARSFG010000030.1"/>
</dbReference>
<gene>
    <name evidence="3" type="ORF">P9B03_18605</name>
</gene>